<feature type="transmembrane region" description="Helical" evidence="6">
    <location>
        <begin position="50"/>
        <end position="70"/>
    </location>
</feature>
<accession>A0A8J5V046</accession>
<keyword evidence="5" id="KW-0968">Cytoplasmic vesicle</keyword>
<evidence type="ECO:0000256" key="1">
    <source>
        <dbReference type="ARBA" id="ARBA00022692"/>
    </source>
</evidence>
<reference evidence="7" key="2">
    <citation type="submission" date="2021-04" db="EMBL/GenBank/DDBJ databases">
        <title>Genome-wide patterns of bracovirus chromosomal integration into multiple host tissues during parasitism.</title>
        <authorList>
            <person name="Chebbi M.A.C."/>
        </authorList>
    </citation>
    <scope>NUCLEOTIDE SEQUENCE</scope>
    <source>
        <tissue evidence="7">Whole body</tissue>
    </source>
</reference>
<dbReference type="Pfam" id="PF09446">
    <property type="entry name" value="VMA21"/>
    <property type="match status" value="1"/>
</dbReference>
<keyword evidence="8" id="KW-1185">Reference proteome</keyword>
<comment type="caution">
    <text evidence="7">The sequence shown here is derived from an EMBL/GenBank/DDBJ whole genome shotgun (WGS) entry which is preliminary data.</text>
</comment>
<reference evidence="7" key="1">
    <citation type="submission" date="2020-03" db="EMBL/GenBank/DDBJ databases">
        <authorList>
            <person name="Chebbi M.A."/>
            <person name="Drezen J.M."/>
        </authorList>
    </citation>
    <scope>NUCLEOTIDE SEQUENCE</scope>
    <source>
        <tissue evidence="7">Whole body</tissue>
    </source>
</reference>
<evidence type="ECO:0000256" key="5">
    <source>
        <dbReference type="ARBA" id="ARBA00023329"/>
    </source>
</evidence>
<sequence>MILRELHDLQIFKTVFYYCANIIFLPIITFFVSKIIILEGMLKLDSMQSSVTAAIIAVITLHIALGAFIYKAYSDTPDKVTEKKD</sequence>
<keyword evidence="1 6" id="KW-0812">Transmembrane</keyword>
<gene>
    <name evidence="7" type="ORF">G9C98_000360</name>
</gene>
<dbReference type="InterPro" id="IPR019013">
    <property type="entry name" value="Vma21"/>
</dbReference>
<dbReference type="OrthoDB" id="160405at2759"/>
<dbReference type="AlphaFoldDB" id="A0A8J5V046"/>
<protein>
    <recommendedName>
        <fullName evidence="9">Vacuolar ATPase assembly integral membrane protein VMA21 homolog</fullName>
    </recommendedName>
</protein>
<dbReference type="Proteomes" id="UP000729913">
    <property type="component" value="Unassembled WGS sequence"/>
</dbReference>
<organism evidence="7 8">
    <name type="scientific">Cotesia typhae</name>
    <dbReference type="NCBI Taxonomy" id="2053667"/>
    <lineage>
        <taxon>Eukaryota</taxon>
        <taxon>Metazoa</taxon>
        <taxon>Ecdysozoa</taxon>
        <taxon>Arthropoda</taxon>
        <taxon>Hexapoda</taxon>
        <taxon>Insecta</taxon>
        <taxon>Pterygota</taxon>
        <taxon>Neoptera</taxon>
        <taxon>Endopterygota</taxon>
        <taxon>Hymenoptera</taxon>
        <taxon>Apocrita</taxon>
        <taxon>Ichneumonoidea</taxon>
        <taxon>Braconidae</taxon>
        <taxon>Microgastrinae</taxon>
        <taxon>Cotesia</taxon>
    </lineage>
</organism>
<evidence type="ECO:0000256" key="4">
    <source>
        <dbReference type="ARBA" id="ARBA00023136"/>
    </source>
</evidence>
<dbReference type="PANTHER" id="PTHR31792:SF6">
    <property type="entry name" value="VACUOLAR ATPASE ASSEMBLY INTEGRAL MEMBRANE PROTEIN VMA21 HOMOLOG"/>
    <property type="match status" value="1"/>
</dbReference>
<dbReference type="EMBL" id="JAAOIC020000032">
    <property type="protein sequence ID" value="KAG8039631.1"/>
    <property type="molecule type" value="Genomic_DNA"/>
</dbReference>
<evidence type="ECO:0000256" key="3">
    <source>
        <dbReference type="ARBA" id="ARBA00022989"/>
    </source>
</evidence>
<evidence type="ECO:0008006" key="9">
    <source>
        <dbReference type="Google" id="ProtNLM"/>
    </source>
</evidence>
<keyword evidence="4 6" id="KW-0472">Membrane</keyword>
<feature type="transmembrane region" description="Helical" evidence="6">
    <location>
        <begin position="15"/>
        <end position="38"/>
    </location>
</feature>
<dbReference type="GO" id="GO:0005789">
    <property type="term" value="C:endoplasmic reticulum membrane"/>
    <property type="evidence" value="ECO:0007669"/>
    <property type="project" value="TreeGrafter"/>
</dbReference>
<dbReference type="GO" id="GO:0070072">
    <property type="term" value="P:vacuolar proton-transporting V-type ATPase complex assembly"/>
    <property type="evidence" value="ECO:0007669"/>
    <property type="project" value="InterPro"/>
</dbReference>
<evidence type="ECO:0000313" key="8">
    <source>
        <dbReference type="Proteomes" id="UP000729913"/>
    </source>
</evidence>
<keyword evidence="2" id="KW-0256">Endoplasmic reticulum</keyword>
<keyword evidence="3 6" id="KW-1133">Transmembrane helix</keyword>
<evidence type="ECO:0000313" key="7">
    <source>
        <dbReference type="EMBL" id="KAG8039631.1"/>
    </source>
</evidence>
<name>A0A8J5V046_9HYME</name>
<evidence type="ECO:0000256" key="2">
    <source>
        <dbReference type="ARBA" id="ARBA00022824"/>
    </source>
</evidence>
<evidence type="ECO:0000256" key="6">
    <source>
        <dbReference type="SAM" id="Phobius"/>
    </source>
</evidence>
<dbReference type="GO" id="GO:0031410">
    <property type="term" value="C:cytoplasmic vesicle"/>
    <property type="evidence" value="ECO:0007669"/>
    <property type="project" value="UniProtKB-KW"/>
</dbReference>
<dbReference type="PANTHER" id="PTHR31792">
    <property type="entry name" value="VACUOLAR ATPASE ASSEMBLY INTEGRAL MEMBRANE PROTEIN VMA21"/>
    <property type="match status" value="1"/>
</dbReference>
<proteinExistence type="predicted"/>